<proteinExistence type="predicted"/>
<evidence type="ECO:0000313" key="3">
    <source>
        <dbReference type="Proteomes" id="UP001596203"/>
    </source>
</evidence>
<dbReference type="Proteomes" id="UP001596203">
    <property type="component" value="Unassembled WGS sequence"/>
</dbReference>
<reference evidence="3" key="1">
    <citation type="journal article" date="2019" name="Int. J. Syst. Evol. Microbiol.">
        <title>The Global Catalogue of Microorganisms (GCM) 10K type strain sequencing project: providing services to taxonomists for standard genome sequencing and annotation.</title>
        <authorList>
            <consortium name="The Broad Institute Genomics Platform"/>
            <consortium name="The Broad Institute Genome Sequencing Center for Infectious Disease"/>
            <person name="Wu L."/>
            <person name="Ma J."/>
        </authorList>
    </citation>
    <scope>NUCLEOTIDE SEQUENCE [LARGE SCALE GENOMIC DNA]</scope>
    <source>
        <strain evidence="3">ZS-35-S2</strain>
    </source>
</reference>
<protein>
    <submittedName>
        <fullName evidence="2">Uncharacterized protein</fullName>
    </submittedName>
</protein>
<gene>
    <name evidence="2" type="ORF">ACFP2T_36405</name>
</gene>
<name>A0ABW1KJJ4_9ACTN</name>
<evidence type="ECO:0000256" key="1">
    <source>
        <dbReference type="SAM" id="MobiDB-lite"/>
    </source>
</evidence>
<feature type="region of interest" description="Disordered" evidence="1">
    <location>
        <begin position="30"/>
        <end position="50"/>
    </location>
</feature>
<organism evidence="2 3">
    <name type="scientific">Plantactinospora solaniradicis</name>
    <dbReference type="NCBI Taxonomy" id="1723736"/>
    <lineage>
        <taxon>Bacteria</taxon>
        <taxon>Bacillati</taxon>
        <taxon>Actinomycetota</taxon>
        <taxon>Actinomycetes</taxon>
        <taxon>Micromonosporales</taxon>
        <taxon>Micromonosporaceae</taxon>
        <taxon>Plantactinospora</taxon>
    </lineage>
</organism>
<evidence type="ECO:0000313" key="2">
    <source>
        <dbReference type="EMBL" id="MFC6021635.1"/>
    </source>
</evidence>
<sequence length="66" mass="6999">MLEFLRGEIDSVRFGNDVRRALTDTGGVYPVRSPDLDSDEPAADPVRSTAGVCDTSGVARAAKPGY</sequence>
<accession>A0ABW1KJJ4</accession>
<dbReference type="RefSeq" id="WP_377430087.1">
    <property type="nucleotide sequence ID" value="NZ_JBHSPR010000050.1"/>
</dbReference>
<comment type="caution">
    <text evidence="2">The sequence shown here is derived from an EMBL/GenBank/DDBJ whole genome shotgun (WGS) entry which is preliminary data.</text>
</comment>
<keyword evidence="3" id="KW-1185">Reference proteome</keyword>
<dbReference type="EMBL" id="JBHSPR010000050">
    <property type="protein sequence ID" value="MFC6021635.1"/>
    <property type="molecule type" value="Genomic_DNA"/>
</dbReference>